<evidence type="ECO:0000256" key="1">
    <source>
        <dbReference type="SAM" id="Phobius"/>
    </source>
</evidence>
<dbReference type="Proteomes" id="UP000799757">
    <property type="component" value="Unassembled WGS sequence"/>
</dbReference>
<keyword evidence="1" id="KW-0812">Transmembrane</keyword>
<accession>A0A6A6X8K2</accession>
<feature type="transmembrane region" description="Helical" evidence="1">
    <location>
        <begin position="61"/>
        <end position="86"/>
    </location>
</feature>
<dbReference type="AlphaFoldDB" id="A0A6A6X8K2"/>
<keyword evidence="3" id="KW-1185">Reference proteome</keyword>
<keyword evidence="1" id="KW-1133">Transmembrane helix</keyword>
<keyword evidence="1" id="KW-0472">Membrane</keyword>
<proteinExistence type="predicted"/>
<gene>
    <name evidence="2" type="ORF">K505DRAFT_51947</name>
</gene>
<evidence type="ECO:0000313" key="2">
    <source>
        <dbReference type="EMBL" id="KAF2792581.1"/>
    </source>
</evidence>
<evidence type="ECO:0000313" key="3">
    <source>
        <dbReference type="Proteomes" id="UP000799757"/>
    </source>
</evidence>
<name>A0A6A6X8K2_9PLEO</name>
<protein>
    <submittedName>
        <fullName evidence="2">Uncharacterized protein</fullName>
    </submittedName>
</protein>
<dbReference type="EMBL" id="MU001963">
    <property type="protein sequence ID" value="KAF2792581.1"/>
    <property type="molecule type" value="Genomic_DNA"/>
</dbReference>
<sequence>MMFEAVICSSKTVRRRTECRSDAHFTIQAPCRFCCLTMDVRCPSPLASSLNLGYRALLSGIFLQFPLSAIYTECLFIFLFWSFLVAQVPDDCSGSRLKRPRADSERVLILAECWFHKTREGTYGCTSGNSKLKIAT</sequence>
<organism evidence="2 3">
    <name type="scientific">Melanomma pulvis-pyrius CBS 109.77</name>
    <dbReference type="NCBI Taxonomy" id="1314802"/>
    <lineage>
        <taxon>Eukaryota</taxon>
        <taxon>Fungi</taxon>
        <taxon>Dikarya</taxon>
        <taxon>Ascomycota</taxon>
        <taxon>Pezizomycotina</taxon>
        <taxon>Dothideomycetes</taxon>
        <taxon>Pleosporomycetidae</taxon>
        <taxon>Pleosporales</taxon>
        <taxon>Melanommataceae</taxon>
        <taxon>Melanomma</taxon>
    </lineage>
</organism>
<reference evidence="2" key="1">
    <citation type="journal article" date="2020" name="Stud. Mycol.">
        <title>101 Dothideomycetes genomes: a test case for predicting lifestyles and emergence of pathogens.</title>
        <authorList>
            <person name="Haridas S."/>
            <person name="Albert R."/>
            <person name="Binder M."/>
            <person name="Bloem J."/>
            <person name="Labutti K."/>
            <person name="Salamov A."/>
            <person name="Andreopoulos B."/>
            <person name="Baker S."/>
            <person name="Barry K."/>
            <person name="Bills G."/>
            <person name="Bluhm B."/>
            <person name="Cannon C."/>
            <person name="Castanera R."/>
            <person name="Culley D."/>
            <person name="Daum C."/>
            <person name="Ezra D."/>
            <person name="Gonzalez J."/>
            <person name="Henrissat B."/>
            <person name="Kuo A."/>
            <person name="Liang C."/>
            <person name="Lipzen A."/>
            <person name="Lutzoni F."/>
            <person name="Magnuson J."/>
            <person name="Mondo S."/>
            <person name="Nolan M."/>
            <person name="Ohm R."/>
            <person name="Pangilinan J."/>
            <person name="Park H.-J."/>
            <person name="Ramirez L."/>
            <person name="Alfaro M."/>
            <person name="Sun H."/>
            <person name="Tritt A."/>
            <person name="Yoshinaga Y."/>
            <person name="Zwiers L.-H."/>
            <person name="Turgeon B."/>
            <person name="Goodwin S."/>
            <person name="Spatafora J."/>
            <person name="Crous P."/>
            <person name="Grigoriev I."/>
        </authorList>
    </citation>
    <scope>NUCLEOTIDE SEQUENCE</scope>
    <source>
        <strain evidence="2">CBS 109.77</strain>
    </source>
</reference>